<dbReference type="KEGG" id="bmor:101745377"/>
<sequence length="172" mass="19048">MHSQSIVRTFVSKFASGHFPNQSVSGRVRRRARVSRLLSPNISCSRMLQDGRATGKVLVVSPPCNTGRSVHGGAVVLYEWVYKQRGRMALATHTPMLKYAVILLAAVAAVQAAVIPRDCQREVSALRGRGLAVSPADLRDPAKLFYRLISEFDVTRCQHVLIRVELPELVEE</sequence>
<name>A0A8R2G9T2_BOMMO</name>
<proteinExistence type="predicted"/>
<dbReference type="GeneID" id="101745377"/>
<dbReference type="AlphaFoldDB" id="A0A8R2G9T2"/>
<protein>
    <submittedName>
        <fullName evidence="1">Uncharacterized protein</fullName>
    </submittedName>
</protein>
<dbReference type="Proteomes" id="UP000005204">
    <property type="component" value="Unassembled WGS sequence"/>
</dbReference>
<reference evidence="1" key="2">
    <citation type="submission" date="2022-06" db="UniProtKB">
        <authorList>
            <consortium name="EnsemblMetazoa"/>
        </authorList>
    </citation>
    <scope>IDENTIFICATION</scope>
    <source>
        <strain evidence="1">p50T (Dazao)</strain>
    </source>
</reference>
<evidence type="ECO:0000313" key="2">
    <source>
        <dbReference type="Proteomes" id="UP000005204"/>
    </source>
</evidence>
<keyword evidence="2" id="KW-1185">Reference proteome</keyword>
<evidence type="ECO:0000313" key="1">
    <source>
        <dbReference type="EnsemblMetazoa" id="XP_012545734.2"/>
    </source>
</evidence>
<reference evidence="2" key="1">
    <citation type="journal article" date="2008" name="Insect Biochem. Mol. Biol.">
        <title>The genome of a lepidopteran model insect, the silkworm Bombyx mori.</title>
        <authorList>
            <consortium name="International Silkworm Genome Consortium"/>
        </authorList>
    </citation>
    <scope>NUCLEOTIDE SEQUENCE [LARGE SCALE GENOMIC DNA]</scope>
    <source>
        <strain evidence="2">p50T</strain>
    </source>
</reference>
<accession>A0A8R2G9T2</accession>
<organism evidence="1 2">
    <name type="scientific">Bombyx mori</name>
    <name type="common">Silk moth</name>
    <dbReference type="NCBI Taxonomy" id="7091"/>
    <lineage>
        <taxon>Eukaryota</taxon>
        <taxon>Metazoa</taxon>
        <taxon>Ecdysozoa</taxon>
        <taxon>Arthropoda</taxon>
        <taxon>Hexapoda</taxon>
        <taxon>Insecta</taxon>
        <taxon>Pterygota</taxon>
        <taxon>Neoptera</taxon>
        <taxon>Endopterygota</taxon>
        <taxon>Lepidoptera</taxon>
        <taxon>Glossata</taxon>
        <taxon>Ditrysia</taxon>
        <taxon>Bombycoidea</taxon>
        <taxon>Bombycidae</taxon>
        <taxon>Bombycinae</taxon>
        <taxon>Bombyx</taxon>
    </lineage>
</organism>
<dbReference type="RefSeq" id="XP_012545734.2">
    <property type="nucleotide sequence ID" value="XM_012690280.4"/>
</dbReference>
<dbReference type="EnsemblMetazoa" id="XM_012690280.3">
    <property type="protein sequence ID" value="XP_012545734.2"/>
    <property type="gene ID" value="LOC101745377"/>
</dbReference>